<dbReference type="Gene3D" id="3.40.50.150">
    <property type="entry name" value="Vaccinia Virus protein VP39"/>
    <property type="match status" value="1"/>
</dbReference>
<dbReference type="GO" id="GO:0046872">
    <property type="term" value="F:metal ion binding"/>
    <property type="evidence" value="ECO:0007669"/>
    <property type="project" value="UniProtKB-KW"/>
</dbReference>
<accession>A0A345P4B3</accession>
<feature type="binding site" evidence="5">
    <location>
        <begin position="103"/>
        <end position="104"/>
    </location>
    <ligand>
        <name>S-adenosyl-L-methionine</name>
        <dbReference type="ChEBI" id="CHEBI:59789"/>
    </ligand>
</feature>
<evidence type="ECO:0000259" key="6">
    <source>
        <dbReference type="Pfam" id="PF08241"/>
    </source>
</evidence>
<dbReference type="GO" id="GO:0008757">
    <property type="term" value="F:S-adenosylmethionine-dependent methyltransferase activity"/>
    <property type="evidence" value="ECO:0007669"/>
    <property type="project" value="InterPro"/>
</dbReference>
<evidence type="ECO:0000313" key="8">
    <source>
        <dbReference type="EMBL" id="AXI02122.1"/>
    </source>
</evidence>
<dbReference type="EMBL" id="CP031222">
    <property type="protein sequence ID" value="AXI02122.1"/>
    <property type="molecule type" value="Genomic_DNA"/>
</dbReference>
<dbReference type="InterPro" id="IPR016718">
    <property type="entry name" value="rRNA_m1G-MeTrfase_A_prd"/>
</dbReference>
<feature type="binding site" evidence="5">
    <location>
        <position position="188"/>
    </location>
    <ligand>
        <name>S-adenosyl-L-methionine</name>
        <dbReference type="ChEBI" id="CHEBI:59789"/>
    </ligand>
</feature>
<dbReference type="CDD" id="cd02440">
    <property type="entry name" value="AdoMet_MTases"/>
    <property type="match status" value="1"/>
</dbReference>
<evidence type="ECO:0000259" key="7">
    <source>
        <dbReference type="Pfam" id="PF21302"/>
    </source>
</evidence>
<dbReference type="PANTHER" id="PTHR44942:SF4">
    <property type="entry name" value="METHYLTRANSFERASE TYPE 11 DOMAIN-CONTAINING PROTEIN"/>
    <property type="match status" value="1"/>
</dbReference>
<dbReference type="Proteomes" id="UP000253940">
    <property type="component" value="Chromosome"/>
</dbReference>
<keyword evidence="2 8" id="KW-0489">Methyltransferase</keyword>
<feature type="binding site" evidence="4">
    <location>
        <position position="31"/>
    </location>
    <ligand>
        <name>Zn(2+)</name>
        <dbReference type="ChEBI" id="CHEBI:29105"/>
    </ligand>
</feature>
<dbReference type="InterPro" id="IPR051052">
    <property type="entry name" value="Diverse_substrate_MTase"/>
</dbReference>
<feature type="domain" description="23S rRNA (guanine(745)-N(1))-methyltransferase N-terminal" evidence="7">
    <location>
        <begin position="5"/>
        <end position="56"/>
    </location>
</feature>
<dbReference type="InterPro" id="IPR029063">
    <property type="entry name" value="SAM-dependent_MTases_sf"/>
</dbReference>
<dbReference type="PANTHER" id="PTHR44942">
    <property type="entry name" value="METHYLTRANSF_11 DOMAIN-CONTAINING PROTEIN"/>
    <property type="match status" value="1"/>
</dbReference>
<dbReference type="InterPro" id="IPR048647">
    <property type="entry name" value="RlmA_N"/>
</dbReference>
<dbReference type="AlphaFoldDB" id="A0A345P4B3"/>
<evidence type="ECO:0000256" key="2">
    <source>
        <dbReference type="ARBA" id="ARBA00022603"/>
    </source>
</evidence>
<evidence type="ECO:0000256" key="5">
    <source>
        <dbReference type="PIRSR" id="PIRSR018249-2"/>
    </source>
</evidence>
<dbReference type="Pfam" id="PF21302">
    <property type="entry name" value="Zn_ribbon_RlmA"/>
    <property type="match status" value="1"/>
</dbReference>
<keyword evidence="3 8" id="KW-0808">Transferase</keyword>
<organism evidence="8 9">
    <name type="scientific">Aquirhabdus parva</name>
    <dbReference type="NCBI Taxonomy" id="2283318"/>
    <lineage>
        <taxon>Bacteria</taxon>
        <taxon>Pseudomonadati</taxon>
        <taxon>Pseudomonadota</taxon>
        <taxon>Gammaproteobacteria</taxon>
        <taxon>Moraxellales</taxon>
        <taxon>Moraxellaceae</taxon>
        <taxon>Aquirhabdus</taxon>
    </lineage>
</organism>
<feature type="binding site" evidence="4">
    <location>
        <position position="35"/>
    </location>
    <ligand>
        <name>Zn(2+)</name>
        <dbReference type="ChEBI" id="CHEBI:29105"/>
    </ligand>
</feature>
<evidence type="ECO:0000256" key="1">
    <source>
        <dbReference type="ARBA" id="ARBA00008361"/>
    </source>
</evidence>
<dbReference type="InterPro" id="IPR013216">
    <property type="entry name" value="Methyltransf_11"/>
</dbReference>
<dbReference type="PIRSF" id="PIRSF018249">
    <property type="entry name" value="MyrA_prd"/>
    <property type="match status" value="1"/>
</dbReference>
<keyword evidence="4" id="KW-0479">Metal-binding</keyword>
<dbReference type="Pfam" id="PF08241">
    <property type="entry name" value="Methyltransf_11"/>
    <property type="match status" value="1"/>
</dbReference>
<gene>
    <name evidence="8" type="ORF">HYN46_04165</name>
</gene>
<evidence type="ECO:0000256" key="3">
    <source>
        <dbReference type="ARBA" id="ARBA00022679"/>
    </source>
</evidence>
<dbReference type="OrthoDB" id="108476at2"/>
<evidence type="ECO:0000256" key="4">
    <source>
        <dbReference type="PIRSR" id="PIRSR018249-1"/>
    </source>
</evidence>
<dbReference type="GO" id="GO:0032259">
    <property type="term" value="P:methylation"/>
    <property type="evidence" value="ECO:0007669"/>
    <property type="project" value="UniProtKB-KW"/>
</dbReference>
<keyword evidence="9" id="KW-1185">Reference proteome</keyword>
<sequence>MPQLICPLCHEPLHAPAHDSEAASSGRSWQCANHHNFDVAKEGYLNLHLVQHKKSRDPGDNPDMVKARRAFLQANYYQPLRDAVADLLSPLHAESLLDIGCGEGYYTSHFRLFIDDVIGLDIAKTAIQLAAKKFKNITWLVGSGAMLPLADRSVDIASSMFSPLPVAEMARVLKPEGFVLVVTPAPTHLWTMRQGLFDEVLAHEPDKFLLGFEEQFTLYSRSEVSFPLRLPNQALKDLLLMTPYVWKAKPEKRAALELRGEFETEAAFNLMLFQKKSLNKC</sequence>
<name>A0A345P4B3_9GAMM</name>
<protein>
    <submittedName>
        <fullName evidence="8">Methyltransferase domain-containing protein</fullName>
    </submittedName>
</protein>
<dbReference type="KEGG" id="mbah:HYN46_04165"/>
<reference evidence="8 9" key="1">
    <citation type="submission" date="2018-07" db="EMBL/GenBank/DDBJ databases">
        <title>Genome sequencing of Moraxellaceae gen. HYN0046.</title>
        <authorList>
            <person name="Kim M."/>
            <person name="Yi H."/>
        </authorList>
    </citation>
    <scope>NUCLEOTIDE SEQUENCE [LARGE SCALE GENOMIC DNA]</scope>
    <source>
        <strain evidence="8 9">HYN0046</strain>
    </source>
</reference>
<dbReference type="RefSeq" id="WP_114898232.1">
    <property type="nucleotide sequence ID" value="NZ_CP031222.1"/>
</dbReference>
<dbReference type="SUPFAM" id="SSF53335">
    <property type="entry name" value="S-adenosyl-L-methionine-dependent methyltransferases"/>
    <property type="match status" value="1"/>
</dbReference>
<proteinExistence type="inferred from homology"/>
<comment type="similarity">
    <text evidence="1">Belongs to the methyltransferase superfamily.</text>
</comment>
<feature type="domain" description="Methyltransferase type 11" evidence="6">
    <location>
        <begin position="97"/>
        <end position="180"/>
    </location>
</feature>
<keyword evidence="4" id="KW-0862">Zinc</keyword>
<feature type="binding site" evidence="5">
    <location>
        <position position="77"/>
    </location>
    <ligand>
        <name>S-adenosyl-L-methionine</name>
        <dbReference type="ChEBI" id="CHEBI:59789"/>
    </ligand>
</feature>
<keyword evidence="5" id="KW-0949">S-adenosyl-L-methionine</keyword>
<evidence type="ECO:0000313" key="9">
    <source>
        <dbReference type="Proteomes" id="UP000253940"/>
    </source>
</evidence>